<keyword evidence="3" id="KW-1185">Reference proteome</keyword>
<dbReference type="KEGG" id="cbar:PATL70BA_1023"/>
<dbReference type="Gene3D" id="3.20.20.140">
    <property type="entry name" value="Metal-dependent hydrolases"/>
    <property type="match status" value="1"/>
</dbReference>
<feature type="domain" description="Polymerase/histidinol phosphatase N-terminal" evidence="1">
    <location>
        <begin position="5"/>
        <end position="73"/>
    </location>
</feature>
<dbReference type="Proteomes" id="UP000279029">
    <property type="component" value="Chromosome"/>
</dbReference>
<protein>
    <submittedName>
        <fullName evidence="2">Phosphoesterase</fullName>
    </submittedName>
</protein>
<dbReference type="InterPro" id="IPR004013">
    <property type="entry name" value="PHP_dom"/>
</dbReference>
<sequence>MEISYDLHIHTALSPCGHEDMTPNNIVNMSKLSDLDVIAITDHNSCENVEAVMRVASKSDLIVIPGIEIESREEVHLVCLFPTLDQVQKVQDIVYSHLPNLPNNRKIFGEQILFNDEDNRIGSINRLLSFACDLSLDQVVQLCLEHDGICIPAHIDRPSYSIISNLGMIPANIDFPTLEISRHNALEPFISQYPNYQVIQNSDAHDLGYIGSCNKTLDVPEKTLEAILRKLKTP</sequence>
<proteinExistence type="predicted"/>
<reference evidence="2 3" key="1">
    <citation type="submission" date="2018-09" db="EMBL/GenBank/DDBJ databases">
        <authorList>
            <person name="Postec A."/>
        </authorList>
    </citation>
    <scope>NUCLEOTIDE SEQUENCE [LARGE SCALE GENOMIC DNA]</scope>
    <source>
        <strain evidence="2">70B-A</strain>
    </source>
</reference>
<dbReference type="CDD" id="cd07432">
    <property type="entry name" value="PHP_HisPPase"/>
    <property type="match status" value="1"/>
</dbReference>
<dbReference type="SUPFAM" id="SSF89550">
    <property type="entry name" value="PHP domain-like"/>
    <property type="match status" value="1"/>
</dbReference>
<dbReference type="SMART" id="SM00481">
    <property type="entry name" value="POLIIIAc"/>
    <property type="match status" value="1"/>
</dbReference>
<evidence type="ECO:0000313" key="3">
    <source>
        <dbReference type="Proteomes" id="UP000279029"/>
    </source>
</evidence>
<gene>
    <name evidence="2" type="ORF">PATL70BA_1023</name>
</gene>
<evidence type="ECO:0000313" key="2">
    <source>
        <dbReference type="EMBL" id="VDN46897.1"/>
    </source>
</evidence>
<dbReference type="AlphaFoldDB" id="A0A3P7PRP9"/>
<dbReference type="Pfam" id="PF02811">
    <property type="entry name" value="PHP"/>
    <property type="match status" value="1"/>
</dbReference>
<dbReference type="InterPro" id="IPR003141">
    <property type="entry name" value="Pol/His_phosphatase_N"/>
</dbReference>
<dbReference type="PANTHER" id="PTHR42924">
    <property type="entry name" value="EXONUCLEASE"/>
    <property type="match status" value="1"/>
</dbReference>
<organism evidence="2 3">
    <name type="scientific">Petrocella atlantisensis</name>
    <dbReference type="NCBI Taxonomy" id="2173034"/>
    <lineage>
        <taxon>Bacteria</taxon>
        <taxon>Bacillati</taxon>
        <taxon>Bacillota</taxon>
        <taxon>Clostridia</taxon>
        <taxon>Lachnospirales</taxon>
        <taxon>Vallitaleaceae</taxon>
        <taxon>Petrocella</taxon>
    </lineage>
</organism>
<dbReference type="InterPro" id="IPR016195">
    <property type="entry name" value="Pol/histidinol_Pase-like"/>
</dbReference>
<dbReference type="OrthoDB" id="9791620at2"/>
<dbReference type="PANTHER" id="PTHR42924:SF3">
    <property type="entry name" value="POLYMERASE_HISTIDINOL PHOSPHATASE N-TERMINAL DOMAIN-CONTAINING PROTEIN"/>
    <property type="match status" value="1"/>
</dbReference>
<name>A0A3P7PRP9_9FIRM</name>
<dbReference type="EMBL" id="LR130778">
    <property type="protein sequence ID" value="VDN46897.1"/>
    <property type="molecule type" value="Genomic_DNA"/>
</dbReference>
<dbReference type="RefSeq" id="WP_125136319.1">
    <property type="nucleotide sequence ID" value="NZ_LR130778.1"/>
</dbReference>
<accession>A0A3P7PRP9</accession>
<dbReference type="GO" id="GO:0035312">
    <property type="term" value="F:5'-3' DNA exonuclease activity"/>
    <property type="evidence" value="ECO:0007669"/>
    <property type="project" value="TreeGrafter"/>
</dbReference>
<dbReference type="GO" id="GO:0004534">
    <property type="term" value="F:5'-3' RNA exonuclease activity"/>
    <property type="evidence" value="ECO:0007669"/>
    <property type="project" value="TreeGrafter"/>
</dbReference>
<dbReference type="InterPro" id="IPR052018">
    <property type="entry name" value="PHP_domain"/>
</dbReference>
<evidence type="ECO:0000259" key="1">
    <source>
        <dbReference type="SMART" id="SM00481"/>
    </source>
</evidence>